<organism evidence="2 3">
    <name type="scientific">Symbiodinium microadriaticum</name>
    <name type="common">Dinoflagellate</name>
    <name type="synonym">Zooxanthella microadriatica</name>
    <dbReference type="NCBI Taxonomy" id="2951"/>
    <lineage>
        <taxon>Eukaryota</taxon>
        <taxon>Sar</taxon>
        <taxon>Alveolata</taxon>
        <taxon>Dinophyceae</taxon>
        <taxon>Suessiales</taxon>
        <taxon>Symbiodiniaceae</taxon>
        <taxon>Symbiodinium</taxon>
    </lineage>
</organism>
<protein>
    <submittedName>
        <fullName evidence="2">Uncharacterized protein</fullName>
    </submittedName>
</protein>
<comment type="caution">
    <text evidence="2">The sequence shown here is derived from an EMBL/GenBank/DDBJ whole genome shotgun (WGS) entry which is preliminary data.</text>
</comment>
<reference evidence="2 3" key="1">
    <citation type="submission" date="2016-02" db="EMBL/GenBank/DDBJ databases">
        <title>Genome analysis of coral dinoflagellate symbionts highlights evolutionary adaptations to a symbiotic lifestyle.</title>
        <authorList>
            <person name="Aranda M."/>
            <person name="Li Y."/>
            <person name="Liew Y.J."/>
            <person name="Baumgarten S."/>
            <person name="Simakov O."/>
            <person name="Wilson M."/>
            <person name="Piel J."/>
            <person name="Ashoor H."/>
            <person name="Bougouffa S."/>
            <person name="Bajic V.B."/>
            <person name="Ryu T."/>
            <person name="Ravasi T."/>
            <person name="Bayer T."/>
            <person name="Micklem G."/>
            <person name="Kim H."/>
            <person name="Bhak J."/>
            <person name="Lajeunesse T.C."/>
            <person name="Voolstra C.R."/>
        </authorList>
    </citation>
    <scope>NUCLEOTIDE SEQUENCE [LARGE SCALE GENOMIC DNA]</scope>
    <source>
        <strain evidence="2 3">CCMP2467</strain>
    </source>
</reference>
<evidence type="ECO:0000313" key="2">
    <source>
        <dbReference type="EMBL" id="OLQ07682.1"/>
    </source>
</evidence>
<proteinExistence type="predicted"/>
<name>A0A1Q9EJR9_SYMMI</name>
<feature type="compositionally biased region" description="Basic residues" evidence="1">
    <location>
        <begin position="307"/>
        <end position="317"/>
    </location>
</feature>
<dbReference type="Proteomes" id="UP000186817">
    <property type="component" value="Unassembled WGS sequence"/>
</dbReference>
<accession>A0A1Q9EJR9</accession>
<feature type="region of interest" description="Disordered" evidence="1">
    <location>
        <begin position="261"/>
        <end position="317"/>
    </location>
</feature>
<dbReference type="EMBL" id="LSRX01000133">
    <property type="protein sequence ID" value="OLQ07682.1"/>
    <property type="molecule type" value="Genomic_DNA"/>
</dbReference>
<sequence length="317" mass="34640">MRLHRDAPYGDFAAKMGTDGSAEVPTFPQVEGVGTYGTGMKMWNPASFEALCQIGYLGPPNTNCTVDATTCQVTTQISGCRRLQPCTLPEGDFCRVNMTSCRPFELYSAPGRATCPEGNLDPAWGLRAIRGFASDLGAISEPWRHVVVVPPTSDSKQESQKVPLGYEFGIDQRSPAAIEAGWYCSPGYVGEPVRVCGSNITCGVIATRSAFSRLPGNFDPLPLDKGFSGTRTGFNCSEGYAGPIQFPDGCAPPVPCRVSTFEDVDEEEEEEEEDVDEEDDEDDEDEDEDDEDGDEDDEDDDDEERKRRLGKTVRLPK</sequence>
<feature type="compositionally biased region" description="Acidic residues" evidence="1">
    <location>
        <begin position="262"/>
        <end position="303"/>
    </location>
</feature>
<evidence type="ECO:0000313" key="3">
    <source>
        <dbReference type="Proteomes" id="UP000186817"/>
    </source>
</evidence>
<keyword evidence="3" id="KW-1185">Reference proteome</keyword>
<dbReference type="AlphaFoldDB" id="A0A1Q9EJR9"/>
<gene>
    <name evidence="2" type="ORF">AK812_SmicGene8868</name>
</gene>
<evidence type="ECO:0000256" key="1">
    <source>
        <dbReference type="SAM" id="MobiDB-lite"/>
    </source>
</evidence>